<evidence type="ECO:0000313" key="3">
    <source>
        <dbReference type="Proteomes" id="UP001293593"/>
    </source>
</evidence>
<dbReference type="Proteomes" id="UP001293593">
    <property type="component" value="Unassembled WGS sequence"/>
</dbReference>
<evidence type="ECO:0000256" key="1">
    <source>
        <dbReference type="SAM" id="MobiDB-lite"/>
    </source>
</evidence>
<evidence type="ECO:0000313" key="2">
    <source>
        <dbReference type="EMBL" id="KAK4282741.1"/>
    </source>
</evidence>
<reference evidence="2" key="1">
    <citation type="submission" date="2023-10" db="EMBL/GenBank/DDBJ databases">
        <title>Chromosome-level genome of the transformable northern wattle, Acacia crassicarpa.</title>
        <authorList>
            <person name="Massaro I."/>
            <person name="Sinha N.R."/>
            <person name="Poethig S."/>
            <person name="Leichty A.R."/>
        </authorList>
    </citation>
    <scope>NUCLEOTIDE SEQUENCE</scope>
    <source>
        <strain evidence="2">Acra3RX</strain>
        <tissue evidence="2">Leaf</tissue>
    </source>
</reference>
<protein>
    <submittedName>
        <fullName evidence="2">Uncharacterized protein</fullName>
    </submittedName>
</protein>
<sequence>MHRRSRRIKRGYQSPKKVVSVLFSRVFGKKRSLGKNEEDLRDSESLLGRGDSHDRKKQHITTEGNDLVLGNERIKGPLSRLMKHELDNAVKPHDAEEGKHKSYNGEAARERTDVVSGWEVWRIKVRSWRLVGVVSRIVSITSWLKKKVRKDVEDEEACLCKKRILMGGRCKPLYSSGALQYDSEGILIPDLLL</sequence>
<keyword evidence="3" id="KW-1185">Reference proteome</keyword>
<accession>A0AAE1TFD5</accession>
<dbReference type="AlphaFoldDB" id="A0AAE1TFD5"/>
<proteinExistence type="predicted"/>
<organism evidence="2 3">
    <name type="scientific">Acacia crassicarpa</name>
    <name type="common">northern wattle</name>
    <dbReference type="NCBI Taxonomy" id="499986"/>
    <lineage>
        <taxon>Eukaryota</taxon>
        <taxon>Viridiplantae</taxon>
        <taxon>Streptophyta</taxon>
        <taxon>Embryophyta</taxon>
        <taxon>Tracheophyta</taxon>
        <taxon>Spermatophyta</taxon>
        <taxon>Magnoliopsida</taxon>
        <taxon>eudicotyledons</taxon>
        <taxon>Gunneridae</taxon>
        <taxon>Pentapetalae</taxon>
        <taxon>rosids</taxon>
        <taxon>fabids</taxon>
        <taxon>Fabales</taxon>
        <taxon>Fabaceae</taxon>
        <taxon>Caesalpinioideae</taxon>
        <taxon>mimosoid clade</taxon>
        <taxon>Acacieae</taxon>
        <taxon>Acacia</taxon>
    </lineage>
</organism>
<gene>
    <name evidence="2" type="ORF">QN277_014083</name>
</gene>
<name>A0AAE1TFD5_9FABA</name>
<comment type="caution">
    <text evidence="2">The sequence shown here is derived from an EMBL/GenBank/DDBJ whole genome shotgun (WGS) entry which is preliminary data.</text>
</comment>
<dbReference type="EMBL" id="JAWXYG010000002">
    <property type="protein sequence ID" value="KAK4282741.1"/>
    <property type="molecule type" value="Genomic_DNA"/>
</dbReference>
<dbReference type="PANTHER" id="PTHR33237:SF39">
    <property type="match status" value="1"/>
</dbReference>
<feature type="compositionally biased region" description="Basic and acidic residues" evidence="1">
    <location>
        <begin position="38"/>
        <end position="54"/>
    </location>
</feature>
<feature type="region of interest" description="Disordered" evidence="1">
    <location>
        <begin position="38"/>
        <end position="64"/>
    </location>
</feature>
<dbReference type="PANTHER" id="PTHR33237">
    <property type="entry name" value="F2P16.13 PROTEIN-RELATED"/>
    <property type="match status" value="1"/>
</dbReference>